<evidence type="ECO:0000259" key="3">
    <source>
        <dbReference type="Pfam" id="PF03033"/>
    </source>
</evidence>
<dbReference type="FunFam" id="3.40.50.2000:FF:000009">
    <property type="entry name" value="Sterol 3-beta-glucosyltransferase UGT80A2"/>
    <property type="match status" value="1"/>
</dbReference>
<dbReference type="PANTHER" id="PTHR48050:SF13">
    <property type="entry name" value="STEROL 3-BETA-GLUCOSYLTRANSFERASE UGT80A2"/>
    <property type="match status" value="1"/>
</dbReference>
<dbReference type="InterPro" id="IPR004276">
    <property type="entry name" value="GlycoTrans_28_N"/>
</dbReference>
<dbReference type="PROSITE" id="PS50330">
    <property type="entry name" value="UIM"/>
    <property type="match status" value="1"/>
</dbReference>
<dbReference type="SUPFAM" id="SSF53756">
    <property type="entry name" value="UDP-Glycosyltransferase/glycogen phosphorylase"/>
    <property type="match status" value="1"/>
</dbReference>
<feature type="compositionally biased region" description="Polar residues" evidence="2">
    <location>
        <begin position="754"/>
        <end position="773"/>
    </location>
</feature>
<dbReference type="InterPro" id="IPR050426">
    <property type="entry name" value="Glycosyltransferase_28"/>
</dbReference>
<dbReference type="Pfam" id="PF03033">
    <property type="entry name" value="Glyco_transf_28"/>
    <property type="match status" value="1"/>
</dbReference>
<evidence type="ECO:0000313" key="6">
    <source>
        <dbReference type="Proteomes" id="UP000481861"/>
    </source>
</evidence>
<dbReference type="OrthoDB" id="5835829at2759"/>
<feature type="domain" description="Glycosyltransferase family 28 N-terminal" evidence="3">
    <location>
        <begin position="133"/>
        <end position="303"/>
    </location>
</feature>
<dbReference type="EMBL" id="JAADJZ010000039">
    <property type="protein sequence ID" value="KAF2864869.1"/>
    <property type="molecule type" value="Genomic_DNA"/>
</dbReference>
<dbReference type="PANTHER" id="PTHR48050">
    <property type="entry name" value="STEROL 3-BETA-GLUCOSYLTRANSFERASE"/>
    <property type="match status" value="1"/>
</dbReference>
<protein>
    <submittedName>
        <fullName evidence="5">Uncharacterized protein</fullName>
    </submittedName>
</protein>
<evidence type="ECO:0000256" key="1">
    <source>
        <dbReference type="ARBA" id="ARBA00022679"/>
    </source>
</evidence>
<feature type="compositionally biased region" description="Gly residues" evidence="2">
    <location>
        <begin position="1375"/>
        <end position="1384"/>
    </location>
</feature>
<dbReference type="CDD" id="cd03784">
    <property type="entry name" value="GT1_Gtf-like"/>
    <property type="match status" value="1"/>
</dbReference>
<dbReference type="InterPro" id="IPR003903">
    <property type="entry name" value="UIM_dom"/>
</dbReference>
<evidence type="ECO:0000259" key="4">
    <source>
        <dbReference type="Pfam" id="PF06722"/>
    </source>
</evidence>
<feature type="compositionally biased region" description="Basic and acidic residues" evidence="2">
    <location>
        <begin position="1247"/>
        <end position="1266"/>
    </location>
</feature>
<feature type="compositionally biased region" description="Acidic residues" evidence="2">
    <location>
        <begin position="1194"/>
        <end position="1205"/>
    </location>
</feature>
<dbReference type="Pfam" id="PF06722">
    <property type="entry name" value="EryCIII-like_C"/>
    <property type="match status" value="1"/>
</dbReference>
<gene>
    <name evidence="5" type="ORF">BDV95DRAFT_632681</name>
</gene>
<feature type="compositionally biased region" description="Low complexity" evidence="2">
    <location>
        <begin position="710"/>
        <end position="726"/>
    </location>
</feature>
<feature type="compositionally biased region" description="Basic and acidic residues" evidence="2">
    <location>
        <begin position="683"/>
        <end position="707"/>
    </location>
</feature>
<organism evidence="5 6">
    <name type="scientific">Massariosphaeria phaeospora</name>
    <dbReference type="NCBI Taxonomy" id="100035"/>
    <lineage>
        <taxon>Eukaryota</taxon>
        <taxon>Fungi</taxon>
        <taxon>Dikarya</taxon>
        <taxon>Ascomycota</taxon>
        <taxon>Pezizomycotina</taxon>
        <taxon>Dothideomycetes</taxon>
        <taxon>Pleosporomycetidae</taxon>
        <taxon>Pleosporales</taxon>
        <taxon>Pleosporales incertae sedis</taxon>
        <taxon>Massariosphaeria</taxon>
    </lineage>
</organism>
<dbReference type="InterPro" id="IPR010610">
    <property type="entry name" value="EryCIII-like_C"/>
</dbReference>
<feature type="compositionally biased region" description="Polar residues" evidence="2">
    <location>
        <begin position="791"/>
        <end position="807"/>
    </location>
</feature>
<feature type="compositionally biased region" description="Basic and acidic residues" evidence="2">
    <location>
        <begin position="1161"/>
        <end position="1193"/>
    </location>
</feature>
<dbReference type="Proteomes" id="UP000481861">
    <property type="component" value="Unassembled WGS sequence"/>
</dbReference>
<feature type="compositionally biased region" description="Basic and acidic residues" evidence="2">
    <location>
        <begin position="1351"/>
        <end position="1371"/>
    </location>
</feature>
<dbReference type="FunFam" id="3.40.50.2000:FF:000100">
    <property type="entry name" value="Glycosyltransferase family 1 protein"/>
    <property type="match status" value="1"/>
</dbReference>
<feature type="region of interest" description="Disordered" evidence="2">
    <location>
        <begin position="1004"/>
        <end position="1102"/>
    </location>
</feature>
<sequence>MKAEGSEYAGAYRPSGNADEPPPTSASAHYGSDAPQVDNSAPNPDYPPPAYSEIPGQITDDGNTELGTNAVVAEDGRVNIRINQKSRTLSQIFGPQLQQQLTQVQHEQPPPPPYVPEFLGGAPGQQPPPPLNVVIMVVGSRGDVQPFVALGKVLQETYGHRVRLATHPTFSKFVTENGLEFFSIGGDPAELMAFMVKNPGLMPGFDTLKSGDVGKRRRGIAEILSGTWRACIETGDGLGVDPLRQSVEEWMNIEADMPEQLKKPFVADAIIANPPSFGHIHCAEKLGIPLHMMFTMPWSSTQQFPHPLANIQSSNADPNITNYMSYTLVDMLTWQGLGDVINRFRKDSLGLDPIGILRAPGMLDKLKIPYTYCWSPALIPKPPDWGHHISIAGFYFLSLAQDYTPEPALAEFLAAGEPPVYIGFGSIVVDDPNAMTKLIFEAVKLTGRRALVSKGWGGLGADDLGMPEGVFMLGNCPHDWLFQHVSAVVHHGGAGTTAAGIAAGRPTVVVPFFGDQPFWGAMTARAGAGPMPIAYKELTADKLAGAIDEALKPESLERAQELSRKISQETGSQSGAQAFHQMLKYDELRCGVSPSRPAVWRLKRTKVRLSAMAATILAQEGELNFSELKLYRPREYETDAGPLDPITGATSALLGTASSIMLGVADMPIETLKLLSIHPDCRKGKERAKTSDTGSDADRTGRPEDPKTITTTQVSAASSQSTLTLVQTPSIEHLPQSPDGSTIASPEAGPGTPTHRSTFMAQAMAASTQYSRSPSRDRQRSVGGSRHSRARSISTAELRSDSGSSNFGDRLQGMNAEAAVHTTKGLGRIMGAISRSPMDFSLGVARGLHNTPKLFGGEVRQVDKVTDLQSGVKTAVKELGYGFYDGITGLVTDPYKGAKKEGGIGFVKGLGRGIFGVPFKVMSGVFALPGYAMKGLYQEALKGKGAGIQNYIIAARISQGYEEAGSVSPTQREDIISRWRCIRTNVKKKKYAGETQLEALETLMNDRKKKRTERRATTNRPSLSDSRQSSIYSDLPEAVDTGDVQSPGARRPTPRTHANTFSYNSNSQSRSQSSSQTSLLQRAQTQQSVAQESAQEETERRELEAAIAASVAEGSNGNPEDDEILARAIRASVIELQRPTAEDDEDTEMALKRAVTASLEDAEKHGASREDQEILKETLERSLLDTQKRRASDSDWDDSDTEDDEEFKRIVAESKELAHLQQAYAGSAQESGVLGALAPKNADDEEALRKVLEESEKAEQDRKAQMEKQGGALASNNEDEEEALRKVLEESEKAEQDRKAQMEEQGGALASNNEDDEEALRKVLAESETAERERKAHADKQMSEEEIVLEYVKKQSLAEEEHRRRLAEGRDTAGGSAGAGGSSR</sequence>
<comment type="caution">
    <text evidence="5">The sequence shown here is derived from an EMBL/GenBank/DDBJ whole genome shotgun (WGS) entry which is preliminary data.</text>
</comment>
<feature type="compositionally biased region" description="Basic and acidic residues" evidence="2">
    <location>
        <begin position="1319"/>
        <end position="1343"/>
    </location>
</feature>
<accession>A0A7C8HYB2</accession>
<dbReference type="Gene3D" id="3.40.50.2000">
    <property type="entry name" value="Glycogen Phosphorylase B"/>
    <property type="match status" value="2"/>
</dbReference>
<evidence type="ECO:0000256" key="2">
    <source>
        <dbReference type="SAM" id="MobiDB-lite"/>
    </source>
</evidence>
<keyword evidence="6" id="KW-1185">Reference proteome</keyword>
<feature type="region of interest" description="Disordered" evidence="2">
    <location>
        <begin position="1"/>
        <end position="64"/>
    </location>
</feature>
<feature type="region of interest" description="Disordered" evidence="2">
    <location>
        <begin position="1245"/>
        <end position="1384"/>
    </location>
</feature>
<reference evidence="5 6" key="1">
    <citation type="submission" date="2020-01" db="EMBL/GenBank/DDBJ databases">
        <authorList>
            <consortium name="DOE Joint Genome Institute"/>
            <person name="Haridas S."/>
            <person name="Albert R."/>
            <person name="Binder M."/>
            <person name="Bloem J."/>
            <person name="Labutti K."/>
            <person name="Salamov A."/>
            <person name="Andreopoulos B."/>
            <person name="Baker S.E."/>
            <person name="Barry K."/>
            <person name="Bills G."/>
            <person name="Bluhm B.H."/>
            <person name="Cannon C."/>
            <person name="Castanera R."/>
            <person name="Culley D.E."/>
            <person name="Daum C."/>
            <person name="Ezra D."/>
            <person name="Gonzalez J.B."/>
            <person name="Henrissat B."/>
            <person name="Kuo A."/>
            <person name="Liang C."/>
            <person name="Lipzen A."/>
            <person name="Lutzoni F."/>
            <person name="Magnuson J."/>
            <person name="Mondo S."/>
            <person name="Nolan M."/>
            <person name="Ohm R."/>
            <person name="Pangilinan J."/>
            <person name="Park H.-J.H."/>
            <person name="Ramirez L."/>
            <person name="Alfaro M."/>
            <person name="Sun H."/>
            <person name="Tritt A."/>
            <person name="Yoshinaga Y."/>
            <person name="Zwiers L.-H.L."/>
            <person name="Turgeon B.G."/>
            <person name="Goodwin S.B."/>
            <person name="Spatafora J.W."/>
            <person name="Crous P.W."/>
            <person name="Grigoriev I.V."/>
        </authorList>
    </citation>
    <scope>NUCLEOTIDE SEQUENCE [LARGE SCALE GENOMIC DNA]</scope>
    <source>
        <strain evidence="5 6">CBS 611.86</strain>
    </source>
</reference>
<feature type="compositionally biased region" description="Low complexity" evidence="2">
    <location>
        <begin position="1064"/>
        <end position="1093"/>
    </location>
</feature>
<dbReference type="GO" id="GO:0016906">
    <property type="term" value="F:sterol 3-beta-glucosyltransferase activity"/>
    <property type="evidence" value="ECO:0007669"/>
    <property type="project" value="UniProtKB-ARBA"/>
</dbReference>
<feature type="compositionally biased region" description="Basic and acidic residues" evidence="2">
    <location>
        <begin position="1283"/>
        <end position="1302"/>
    </location>
</feature>
<name>A0A7C8HYB2_9PLEO</name>
<evidence type="ECO:0000313" key="5">
    <source>
        <dbReference type="EMBL" id="KAF2864869.1"/>
    </source>
</evidence>
<feature type="compositionally biased region" description="Polar residues" evidence="2">
    <location>
        <begin position="1021"/>
        <end position="1032"/>
    </location>
</feature>
<keyword evidence="1" id="KW-0808">Transferase</keyword>
<feature type="region of interest" description="Disordered" evidence="2">
    <location>
        <begin position="683"/>
        <end position="810"/>
    </location>
</feature>
<proteinExistence type="predicted"/>
<feature type="region of interest" description="Disordered" evidence="2">
    <location>
        <begin position="1157"/>
        <end position="1208"/>
    </location>
</feature>
<dbReference type="SMART" id="SM00726">
    <property type="entry name" value="UIM"/>
    <property type="match status" value="8"/>
</dbReference>
<dbReference type="InterPro" id="IPR002213">
    <property type="entry name" value="UDP_glucos_trans"/>
</dbReference>
<feature type="domain" description="Erythromycin biosynthesis protein CIII-like C-terminal" evidence="4">
    <location>
        <begin position="466"/>
        <end position="569"/>
    </location>
</feature>
<dbReference type="GO" id="GO:0005975">
    <property type="term" value="P:carbohydrate metabolic process"/>
    <property type="evidence" value="ECO:0007669"/>
    <property type="project" value="InterPro"/>
</dbReference>